<evidence type="ECO:0000313" key="1">
    <source>
        <dbReference type="EMBL" id="CAF1268855.1"/>
    </source>
</evidence>
<gene>
    <name evidence="2" type="ORF">GPM918_LOCUS27970</name>
    <name evidence="1" type="ORF">OVA965_LOCUS27087</name>
    <name evidence="4" type="ORF">SRO942_LOCUS28403</name>
    <name evidence="3" type="ORF">TMI583_LOCUS27831</name>
</gene>
<evidence type="ECO:0000313" key="5">
    <source>
        <dbReference type="Proteomes" id="UP000663829"/>
    </source>
</evidence>
<dbReference type="EMBL" id="CAJOBA010039258">
    <property type="protein sequence ID" value="CAF4074653.1"/>
    <property type="molecule type" value="Genomic_DNA"/>
</dbReference>
<organism evidence="2 5">
    <name type="scientific">Didymodactylos carnosus</name>
    <dbReference type="NCBI Taxonomy" id="1234261"/>
    <lineage>
        <taxon>Eukaryota</taxon>
        <taxon>Metazoa</taxon>
        <taxon>Spiralia</taxon>
        <taxon>Gnathifera</taxon>
        <taxon>Rotifera</taxon>
        <taxon>Eurotatoria</taxon>
        <taxon>Bdelloidea</taxon>
        <taxon>Philodinida</taxon>
        <taxon>Philodinidae</taxon>
        <taxon>Didymodactylos</taxon>
    </lineage>
</organism>
<keyword evidence="5" id="KW-1185">Reference proteome</keyword>
<dbReference type="EMBL" id="CAJOBC010032066">
    <property type="protein sequence ID" value="CAF4094492.1"/>
    <property type="molecule type" value="Genomic_DNA"/>
</dbReference>
<dbReference type="Proteomes" id="UP000677228">
    <property type="component" value="Unassembled WGS sequence"/>
</dbReference>
<dbReference type="Proteomes" id="UP000663829">
    <property type="component" value="Unassembled WGS sequence"/>
</dbReference>
<evidence type="ECO:0000313" key="2">
    <source>
        <dbReference type="EMBL" id="CAF1289687.1"/>
    </source>
</evidence>
<accession>A0A815CX28</accession>
<dbReference type="Proteomes" id="UP000682733">
    <property type="component" value="Unassembled WGS sequence"/>
</dbReference>
<dbReference type="EMBL" id="CAJNOQ010011995">
    <property type="protein sequence ID" value="CAF1289687.1"/>
    <property type="molecule type" value="Genomic_DNA"/>
</dbReference>
<evidence type="ECO:0000313" key="4">
    <source>
        <dbReference type="EMBL" id="CAF4094492.1"/>
    </source>
</evidence>
<reference evidence="2" key="1">
    <citation type="submission" date="2021-02" db="EMBL/GenBank/DDBJ databases">
        <authorList>
            <person name="Nowell W R."/>
        </authorList>
    </citation>
    <scope>NUCLEOTIDE SEQUENCE</scope>
</reference>
<dbReference type="AlphaFoldDB" id="A0A815CX28"/>
<evidence type="ECO:0000313" key="3">
    <source>
        <dbReference type="EMBL" id="CAF4074653.1"/>
    </source>
</evidence>
<proteinExistence type="predicted"/>
<dbReference type="OrthoDB" id="9980780at2759"/>
<comment type="caution">
    <text evidence="2">The sequence shown here is derived from an EMBL/GenBank/DDBJ whole genome shotgun (WGS) entry which is preliminary data.</text>
</comment>
<dbReference type="EMBL" id="CAJNOK010017698">
    <property type="protein sequence ID" value="CAF1268855.1"/>
    <property type="molecule type" value="Genomic_DNA"/>
</dbReference>
<dbReference type="Proteomes" id="UP000681722">
    <property type="component" value="Unassembled WGS sequence"/>
</dbReference>
<protein>
    <submittedName>
        <fullName evidence="2">Uncharacterized protein</fullName>
    </submittedName>
</protein>
<name>A0A815CX28_9BILA</name>
<sequence>MGDEISATTNYNRKMSATEMSLAATTNSAVPFATAFIARNNTNDTTAAVEDTATTSVSRAAITSSDEEKNVEIFSLVWLDKDVSNTTEENLETQKKLMQIINFFKKFNDISSSEQYNGRRRQLEEDEKIIFIVSGGSYAKEIVPRIYDLPQIIAIYTYCRDKVVNEEEEE</sequence>